<dbReference type="OrthoDB" id="1887762at2759"/>
<evidence type="ECO:0000256" key="5">
    <source>
        <dbReference type="ARBA" id="ARBA00022927"/>
    </source>
</evidence>
<dbReference type="GO" id="GO:0015031">
    <property type="term" value="P:protein transport"/>
    <property type="evidence" value="ECO:0007669"/>
    <property type="project" value="UniProtKB-KW"/>
</dbReference>
<comment type="similarity">
    <text evidence="1">Belongs to the small GTPase superfamily. Arf family.</text>
</comment>
<dbReference type="InterPro" id="IPR027417">
    <property type="entry name" value="P-loop_NTPase"/>
</dbReference>
<keyword evidence="3" id="KW-0547">Nucleotide-binding</keyword>
<evidence type="ECO:0000256" key="3">
    <source>
        <dbReference type="ARBA" id="ARBA00022741"/>
    </source>
</evidence>
<name>A0A8J4QUL0_9ROSI</name>
<dbReference type="Proteomes" id="UP000737018">
    <property type="component" value="Unassembled WGS sequence"/>
</dbReference>
<keyword evidence="8" id="KW-1185">Reference proteome</keyword>
<evidence type="ECO:0000313" key="7">
    <source>
        <dbReference type="EMBL" id="KAF3959856.1"/>
    </source>
</evidence>
<keyword evidence="4" id="KW-0931">ER-Golgi transport</keyword>
<dbReference type="EMBL" id="JRKL02002230">
    <property type="protein sequence ID" value="KAF3959856.1"/>
    <property type="molecule type" value="Genomic_DNA"/>
</dbReference>
<dbReference type="GO" id="GO:0016192">
    <property type="term" value="P:vesicle-mediated transport"/>
    <property type="evidence" value="ECO:0007669"/>
    <property type="project" value="UniProtKB-KW"/>
</dbReference>
<evidence type="ECO:0008006" key="9">
    <source>
        <dbReference type="Google" id="ProtNLM"/>
    </source>
</evidence>
<keyword evidence="5" id="KW-0813">Transport</keyword>
<evidence type="ECO:0000256" key="6">
    <source>
        <dbReference type="ARBA" id="ARBA00023134"/>
    </source>
</evidence>
<dbReference type="PANTHER" id="PTHR11711">
    <property type="entry name" value="ADP RIBOSYLATION FACTOR-RELATED"/>
    <property type="match status" value="1"/>
</dbReference>
<gene>
    <name evidence="7" type="ORF">CMV_015362</name>
</gene>
<keyword evidence="6" id="KW-0342">GTP-binding</keyword>
<dbReference type="SUPFAM" id="SSF52540">
    <property type="entry name" value="P-loop containing nucleoside triphosphate hydrolases"/>
    <property type="match status" value="1"/>
</dbReference>
<dbReference type="Pfam" id="PF00025">
    <property type="entry name" value="Arf"/>
    <property type="match status" value="1"/>
</dbReference>
<accession>A0A8J4QUL0</accession>
<evidence type="ECO:0000256" key="2">
    <source>
        <dbReference type="ARBA" id="ARBA00022707"/>
    </source>
</evidence>
<dbReference type="GO" id="GO:0003924">
    <property type="term" value="F:GTPase activity"/>
    <property type="evidence" value="ECO:0007669"/>
    <property type="project" value="InterPro"/>
</dbReference>
<dbReference type="Gene3D" id="3.40.50.300">
    <property type="entry name" value="P-loop containing nucleotide triphosphate hydrolases"/>
    <property type="match status" value="1"/>
</dbReference>
<dbReference type="InterPro" id="IPR006689">
    <property type="entry name" value="Small_GTPase_ARF/SAR"/>
</dbReference>
<dbReference type="SUPFAM" id="SSF50182">
    <property type="entry name" value="Sm-like ribonucleoproteins"/>
    <property type="match status" value="1"/>
</dbReference>
<evidence type="ECO:0000256" key="4">
    <source>
        <dbReference type="ARBA" id="ARBA00022892"/>
    </source>
</evidence>
<comment type="caution">
    <text evidence="7">The sequence shown here is derived from an EMBL/GenBank/DDBJ whole genome shotgun (WGS) entry which is preliminary data.</text>
</comment>
<reference evidence="7" key="1">
    <citation type="submission" date="2020-03" db="EMBL/GenBank/DDBJ databases">
        <title>Castanea mollissima Vanexum genome sequencing.</title>
        <authorList>
            <person name="Staton M."/>
        </authorList>
    </citation>
    <scope>NUCLEOTIDE SEQUENCE</scope>
    <source>
        <tissue evidence="7">Leaf</tissue>
    </source>
</reference>
<proteinExistence type="inferred from homology"/>
<sequence length="69" mass="7507">MHILMVGLHAAGKTTILYQLKLGEIVTTFPTIATGTLKGYDQLLNLVLDEAIEFLRALLVGFPGTCTLF</sequence>
<keyword evidence="2" id="KW-0449">Lipoprotein</keyword>
<keyword evidence="5" id="KW-0653">Protein transport</keyword>
<evidence type="ECO:0000256" key="1">
    <source>
        <dbReference type="ARBA" id="ARBA00010290"/>
    </source>
</evidence>
<dbReference type="AlphaFoldDB" id="A0A8J4QUL0"/>
<dbReference type="InterPro" id="IPR010920">
    <property type="entry name" value="LSM_dom_sf"/>
</dbReference>
<protein>
    <recommendedName>
        <fullName evidence="9">ADP-ribosylation factor</fullName>
    </recommendedName>
</protein>
<evidence type="ECO:0000313" key="8">
    <source>
        <dbReference type="Proteomes" id="UP000737018"/>
    </source>
</evidence>
<dbReference type="GO" id="GO:0005525">
    <property type="term" value="F:GTP binding"/>
    <property type="evidence" value="ECO:0007669"/>
    <property type="project" value="UniProtKB-KW"/>
</dbReference>
<keyword evidence="2" id="KW-0519">Myristate</keyword>
<organism evidence="7 8">
    <name type="scientific">Castanea mollissima</name>
    <name type="common">Chinese chestnut</name>
    <dbReference type="NCBI Taxonomy" id="60419"/>
    <lineage>
        <taxon>Eukaryota</taxon>
        <taxon>Viridiplantae</taxon>
        <taxon>Streptophyta</taxon>
        <taxon>Embryophyta</taxon>
        <taxon>Tracheophyta</taxon>
        <taxon>Spermatophyta</taxon>
        <taxon>Magnoliopsida</taxon>
        <taxon>eudicotyledons</taxon>
        <taxon>Gunneridae</taxon>
        <taxon>Pentapetalae</taxon>
        <taxon>rosids</taxon>
        <taxon>fabids</taxon>
        <taxon>Fagales</taxon>
        <taxon>Fagaceae</taxon>
        <taxon>Castanea</taxon>
    </lineage>
</organism>
<dbReference type="InterPro" id="IPR024156">
    <property type="entry name" value="Small_GTPase_ARF"/>
</dbReference>